<proteinExistence type="predicted"/>
<gene>
    <name evidence="1" type="ORF">PEP31012_03712</name>
</gene>
<evidence type="ECO:0000313" key="2">
    <source>
        <dbReference type="Proteomes" id="UP000400981"/>
    </source>
</evidence>
<keyword evidence="2" id="KW-1185">Reference proteome</keyword>
<protein>
    <submittedName>
        <fullName evidence="1">Uncharacterized protein</fullName>
    </submittedName>
</protein>
<accession>A0A5E4X6G3</accession>
<reference evidence="1 2" key="1">
    <citation type="submission" date="2019-08" db="EMBL/GenBank/DDBJ databases">
        <authorList>
            <person name="Peeters C."/>
        </authorList>
    </citation>
    <scope>NUCLEOTIDE SEQUENCE [LARGE SCALE GENOMIC DNA]</scope>
    <source>
        <strain evidence="1 2">LMG 31012</strain>
    </source>
</reference>
<evidence type="ECO:0000313" key="1">
    <source>
        <dbReference type="EMBL" id="VVE31715.1"/>
    </source>
</evidence>
<dbReference type="Proteomes" id="UP000400981">
    <property type="component" value="Unassembled WGS sequence"/>
</dbReference>
<dbReference type="AlphaFoldDB" id="A0A5E4X6G3"/>
<dbReference type="EMBL" id="CABPSH010000010">
    <property type="protein sequence ID" value="VVE31715.1"/>
    <property type="molecule type" value="Genomic_DNA"/>
</dbReference>
<dbReference type="OrthoDB" id="9100780at2"/>
<sequence>MPIDPSIPLQVQAPQMNPLQTMLQAAQLRYMNANANQLQQTIGANQAVSQAIQAHTDANGNTDWNSVKGALAGDPNGAFGLPALTKSLTENQQANVTLSNTQIDNANKMHQAIYQRMSTLDPNDPNFMSKVMQSGADIIKDYNADPSMVVRSLQSIPPDPAGRARWLQRGLASVSSTLDNLKAMTPTPTQVDTGGQIAFKDTNPLTNPGIVGSTVNKTLTPSDATSQVPIVQPNGTPGLISKAQAAQQQGNGQYVTGGAQGGSIGDGRYGSQPPANGGVLPTGLAPGVSQAADVAGTGSGNQLVADQQSAAGSGARIYQLQSALSALQKAGNTGPGTDQKNQIQSFLLAQTPGDLGKYLPGVDPQKIASYDEANKYLTQYASAKASALGGGTDSKLATTLSANASTHISSLAAQDVVKANIGLERMGQAQQDAWNSAGLPPDQYRTWAAKFGSTMDPRVFVADQIEPSKVKAMVEKMPPKEKAQFKAQYNWAVQKGYINGPQ</sequence>
<organism evidence="1 2">
    <name type="scientific">Pandoraea eparura</name>
    <dbReference type="NCBI Taxonomy" id="2508291"/>
    <lineage>
        <taxon>Bacteria</taxon>
        <taxon>Pseudomonadati</taxon>
        <taxon>Pseudomonadota</taxon>
        <taxon>Betaproteobacteria</taxon>
        <taxon>Burkholderiales</taxon>
        <taxon>Burkholderiaceae</taxon>
        <taxon>Pandoraea</taxon>
    </lineage>
</organism>
<name>A0A5E4X6G3_9BURK</name>
<dbReference type="RefSeq" id="WP_150590769.1">
    <property type="nucleotide sequence ID" value="NZ_CABPSH010000010.1"/>
</dbReference>